<dbReference type="InterPro" id="IPR036047">
    <property type="entry name" value="F-box-like_dom_sf"/>
</dbReference>
<comment type="caution">
    <text evidence="2">The sequence shown here is derived from an EMBL/GenBank/DDBJ whole genome shotgun (WGS) entry which is preliminary data.</text>
</comment>
<evidence type="ECO:0000313" key="3">
    <source>
        <dbReference type="Proteomes" id="UP001172673"/>
    </source>
</evidence>
<dbReference type="AlphaFoldDB" id="A0AA38XN11"/>
<dbReference type="SUPFAM" id="SSF81383">
    <property type="entry name" value="F-box domain"/>
    <property type="match status" value="1"/>
</dbReference>
<feature type="compositionally biased region" description="Low complexity" evidence="1">
    <location>
        <begin position="1"/>
        <end position="16"/>
    </location>
</feature>
<feature type="compositionally biased region" description="Polar residues" evidence="1">
    <location>
        <begin position="17"/>
        <end position="36"/>
    </location>
</feature>
<protein>
    <recommendedName>
        <fullName evidence="4">F-box domain-containing protein</fullName>
    </recommendedName>
</protein>
<dbReference type="EMBL" id="JAPDRK010000001">
    <property type="protein sequence ID" value="KAJ9616503.1"/>
    <property type="molecule type" value="Genomic_DNA"/>
</dbReference>
<name>A0AA38XN11_9EURO</name>
<feature type="region of interest" description="Disordered" evidence="1">
    <location>
        <begin position="1"/>
        <end position="62"/>
    </location>
</feature>
<reference evidence="2" key="1">
    <citation type="submission" date="2022-10" db="EMBL/GenBank/DDBJ databases">
        <title>Culturing micro-colonial fungi from biological soil crusts in the Mojave desert and describing Neophaeococcomyces mojavensis, and introducing the new genera and species Taxawa tesnikishii.</title>
        <authorList>
            <person name="Kurbessoian T."/>
            <person name="Stajich J.E."/>
        </authorList>
    </citation>
    <scope>NUCLEOTIDE SEQUENCE</scope>
    <source>
        <strain evidence="2">TK_41</strain>
    </source>
</reference>
<dbReference type="Proteomes" id="UP001172673">
    <property type="component" value="Unassembled WGS sequence"/>
</dbReference>
<keyword evidence="3" id="KW-1185">Reference proteome</keyword>
<organism evidence="2 3">
    <name type="scientific">Cladophialophora chaetospira</name>
    <dbReference type="NCBI Taxonomy" id="386627"/>
    <lineage>
        <taxon>Eukaryota</taxon>
        <taxon>Fungi</taxon>
        <taxon>Dikarya</taxon>
        <taxon>Ascomycota</taxon>
        <taxon>Pezizomycotina</taxon>
        <taxon>Eurotiomycetes</taxon>
        <taxon>Chaetothyriomycetidae</taxon>
        <taxon>Chaetothyriales</taxon>
        <taxon>Herpotrichiellaceae</taxon>
        <taxon>Cladophialophora</taxon>
    </lineage>
</organism>
<evidence type="ECO:0008006" key="4">
    <source>
        <dbReference type="Google" id="ProtNLM"/>
    </source>
</evidence>
<evidence type="ECO:0000313" key="2">
    <source>
        <dbReference type="EMBL" id="KAJ9616503.1"/>
    </source>
</evidence>
<accession>A0AA38XN11</accession>
<sequence>MSNSETVINSSSSPESLSGQVTRSENRLTSTSTVVTSGALKPPNYPPHMEPDELAAQRPATSSDNSNRLLDLAPELLLLVLHELDAPSLVCLALTCRLLNTSILQAFKVRCLAQVCPKDVRCHVLKALESKAYNVLVLADAIQVGFFHQRWRIKNPVDPPSLRVSLGIDDTGKIQKAIENLAFIRQFAWFSYPRISDKEATLSWTHSPEPAMRVPSSLLAKDSLMKACIPISSCWEYVVWTFSTANAYENVIVRIQELVELCISREIESVEFMVLKDLLKDWMVVKTT</sequence>
<evidence type="ECO:0000256" key="1">
    <source>
        <dbReference type="SAM" id="MobiDB-lite"/>
    </source>
</evidence>
<proteinExistence type="predicted"/>
<gene>
    <name evidence="2" type="ORF">H2200_000222</name>
</gene>